<evidence type="ECO:0000313" key="2">
    <source>
        <dbReference type="EMBL" id="KAK7592903.1"/>
    </source>
</evidence>
<reference evidence="2 3" key="1">
    <citation type="submission" date="2024-03" db="EMBL/GenBank/DDBJ databases">
        <title>Adaptation during the transition from Ophiocordyceps entomopathogen to insect associate is accompanied by gene loss and intensified selection.</title>
        <authorList>
            <person name="Ward C.M."/>
            <person name="Onetto C.A."/>
            <person name="Borneman A.R."/>
        </authorList>
    </citation>
    <scope>NUCLEOTIDE SEQUENCE [LARGE SCALE GENOMIC DNA]</scope>
    <source>
        <strain evidence="2">AWRI1</strain>
        <tissue evidence="2">Single Adult Female</tissue>
    </source>
</reference>
<evidence type="ECO:0000256" key="1">
    <source>
        <dbReference type="SAM" id="SignalP"/>
    </source>
</evidence>
<name>A0AAN9TI19_9HEMI</name>
<feature type="signal peptide" evidence="1">
    <location>
        <begin position="1"/>
        <end position="18"/>
    </location>
</feature>
<dbReference type="AlphaFoldDB" id="A0AAN9TI19"/>
<protein>
    <submittedName>
        <fullName evidence="2">Uncharacterized protein</fullName>
    </submittedName>
</protein>
<dbReference type="EMBL" id="JBBCAQ010000020">
    <property type="protein sequence ID" value="KAK7592903.1"/>
    <property type="molecule type" value="Genomic_DNA"/>
</dbReference>
<sequence length="394" mass="44437">MAVYLIFYYFVLVPLCCASVVRNGIKLVALPIPGTIYKNGSIVVNTRSEQHDVGDDQVQNSFTVTVKTPAATLTFSNASQHEKSIVEQVRSSLEDNVSALGHLDPSELIDLDVPVHVNDLLELAKSSSPAKFREKIYGSQMMEKLIDTLQQKSVELYNLKTELEDGSHKVVKRAAVWDTPDLPNSGVQFWPLPQYVPCPVMVPIPQTITFGRSSEAKARLPIHHPPHLLHRLHRVHLPPRVPHLPHLHLTSLMPLLRSEALPILKFPRALLNFIFARPVRPAIPPTHTHNPMPQPMGAEIERPHWGRPQLQPAYHSLAYYHGQEPDAQPLPPTLPEVNSQMSQQYYEGSLEQQADAEIDQILTRAHRNTDIGNYKPISPWEGIFFSLFRDFSLT</sequence>
<comment type="caution">
    <text evidence="2">The sequence shown here is derived from an EMBL/GenBank/DDBJ whole genome shotgun (WGS) entry which is preliminary data.</text>
</comment>
<proteinExistence type="predicted"/>
<accession>A0AAN9TI19</accession>
<keyword evidence="3" id="KW-1185">Reference proteome</keyword>
<feature type="chain" id="PRO_5042913488" evidence="1">
    <location>
        <begin position="19"/>
        <end position="394"/>
    </location>
</feature>
<organism evidence="2 3">
    <name type="scientific">Parthenolecanium corni</name>
    <dbReference type="NCBI Taxonomy" id="536013"/>
    <lineage>
        <taxon>Eukaryota</taxon>
        <taxon>Metazoa</taxon>
        <taxon>Ecdysozoa</taxon>
        <taxon>Arthropoda</taxon>
        <taxon>Hexapoda</taxon>
        <taxon>Insecta</taxon>
        <taxon>Pterygota</taxon>
        <taxon>Neoptera</taxon>
        <taxon>Paraneoptera</taxon>
        <taxon>Hemiptera</taxon>
        <taxon>Sternorrhyncha</taxon>
        <taxon>Coccoidea</taxon>
        <taxon>Coccidae</taxon>
        <taxon>Parthenolecanium</taxon>
    </lineage>
</organism>
<gene>
    <name evidence="2" type="ORF">V9T40_007655</name>
</gene>
<keyword evidence="1" id="KW-0732">Signal</keyword>
<evidence type="ECO:0000313" key="3">
    <source>
        <dbReference type="Proteomes" id="UP001367676"/>
    </source>
</evidence>
<dbReference type="Proteomes" id="UP001367676">
    <property type="component" value="Unassembled WGS sequence"/>
</dbReference>